<keyword evidence="2" id="KW-1185">Reference proteome</keyword>
<dbReference type="AlphaFoldDB" id="A0AAN4ZDB6"/>
<sequence>MKVSTSSGTVYYENYSSPHRLFVKWKGNEIDAELPSDEISEVHTHGKSLYFLANSQIFKMEFSATLVAMTSTCLRRTHDAEGLENGFITWNEEDRRYVCRMSRNPSDEKVLVDVPEEDLNGLKLIGIHNSKVIYASRIEENLEPTILKLSDHVFVVEIPGRTNFLSYGDDSSRYFYIAKRQSFIVFDTEMMEFKLELCIENAGCILSFSICNRIIAFQDESNDNLLNAELPMELIEEHKEAEIQPDQIIDPNPITKLEDRIRELEDMLIEFKLGALYPSKPSLQFKEIESLAKSIWCTQLENGTMVYFDEEKPFDIFTMINGNRTNLGLQNFKDEENCTFRGCIGNHAYFSSVRNHIIRFFKATLHDDRFDIEQIREMSISDCSIFFNQPYYYLEEKEWSVFNYEDNLEEGKGDKFYLFEVDNLSRYEKFYHRGILYLFRETQVANIVKVTANVVIVEGPLVDLDAISFFTFSSLAFIYILNSDEKVLLALDTTELSVTKIDFEPPTESMNHSIVGVCNDVLTIMSESASGRIISSTKIA</sequence>
<protein>
    <submittedName>
        <fullName evidence="1">Uncharacterized protein</fullName>
    </submittedName>
</protein>
<name>A0AAN4ZDB6_9BILA</name>
<comment type="caution">
    <text evidence="1">The sequence shown here is derived from an EMBL/GenBank/DDBJ whole genome shotgun (WGS) entry which is preliminary data.</text>
</comment>
<gene>
    <name evidence="1" type="ORF">PMAYCL1PPCAC_08911</name>
</gene>
<organism evidence="1 2">
    <name type="scientific">Pristionchus mayeri</name>
    <dbReference type="NCBI Taxonomy" id="1317129"/>
    <lineage>
        <taxon>Eukaryota</taxon>
        <taxon>Metazoa</taxon>
        <taxon>Ecdysozoa</taxon>
        <taxon>Nematoda</taxon>
        <taxon>Chromadorea</taxon>
        <taxon>Rhabditida</taxon>
        <taxon>Rhabditina</taxon>
        <taxon>Diplogasteromorpha</taxon>
        <taxon>Diplogasteroidea</taxon>
        <taxon>Neodiplogasteridae</taxon>
        <taxon>Pristionchus</taxon>
    </lineage>
</organism>
<proteinExistence type="predicted"/>
<dbReference type="Proteomes" id="UP001328107">
    <property type="component" value="Unassembled WGS sequence"/>
</dbReference>
<evidence type="ECO:0000313" key="1">
    <source>
        <dbReference type="EMBL" id="GMR38716.1"/>
    </source>
</evidence>
<accession>A0AAN4ZDB6</accession>
<reference evidence="2" key="1">
    <citation type="submission" date="2022-10" db="EMBL/GenBank/DDBJ databases">
        <title>Genome assembly of Pristionchus species.</title>
        <authorList>
            <person name="Yoshida K."/>
            <person name="Sommer R.J."/>
        </authorList>
    </citation>
    <scope>NUCLEOTIDE SEQUENCE [LARGE SCALE GENOMIC DNA]</scope>
    <source>
        <strain evidence="2">RS5460</strain>
    </source>
</reference>
<dbReference type="EMBL" id="BTRK01000002">
    <property type="protein sequence ID" value="GMR38716.1"/>
    <property type="molecule type" value="Genomic_DNA"/>
</dbReference>
<evidence type="ECO:0000313" key="2">
    <source>
        <dbReference type="Proteomes" id="UP001328107"/>
    </source>
</evidence>